<dbReference type="Pfam" id="PF07992">
    <property type="entry name" value="Pyr_redox_2"/>
    <property type="match status" value="1"/>
</dbReference>
<feature type="domain" description="FAD/NAD(P)-binding" evidence="2">
    <location>
        <begin position="4"/>
        <end position="310"/>
    </location>
</feature>
<dbReference type="EMBL" id="CP118224">
    <property type="protein sequence ID" value="WMC12350.1"/>
    <property type="molecule type" value="Genomic_DNA"/>
</dbReference>
<proteinExistence type="predicted"/>
<dbReference type="AlphaFoldDB" id="A0AA50KSM7"/>
<dbReference type="InterPro" id="IPR023753">
    <property type="entry name" value="FAD/NAD-binding_dom"/>
</dbReference>
<accession>A0AA50KSM7</accession>
<protein>
    <submittedName>
        <fullName evidence="4">NAD(P)/FAD-dependent oxidoreductase</fullName>
    </submittedName>
</protein>
<name>A0AA50KSM7_9GAMM</name>
<evidence type="ECO:0000256" key="1">
    <source>
        <dbReference type="ARBA" id="ARBA00023002"/>
    </source>
</evidence>
<keyword evidence="1" id="KW-0560">Oxidoreductase</keyword>
<dbReference type="RefSeq" id="WP_306763580.1">
    <property type="nucleotide sequence ID" value="NZ_CP118224.1"/>
</dbReference>
<evidence type="ECO:0000259" key="3">
    <source>
        <dbReference type="Pfam" id="PF17806"/>
    </source>
</evidence>
<dbReference type="InterPro" id="IPR041117">
    <property type="entry name" value="SoxA_A3"/>
</dbReference>
<dbReference type="PANTHER" id="PTHR42949">
    <property type="entry name" value="ANAEROBIC GLYCEROL-3-PHOSPHATE DEHYDROGENASE SUBUNIT B"/>
    <property type="match status" value="1"/>
</dbReference>
<gene>
    <name evidence="4" type="ORF">PU634_08295</name>
</gene>
<evidence type="ECO:0000259" key="2">
    <source>
        <dbReference type="Pfam" id="PF07992"/>
    </source>
</evidence>
<evidence type="ECO:0000313" key="5">
    <source>
        <dbReference type="Proteomes" id="UP001223802"/>
    </source>
</evidence>
<sequence length="458" mass="49538">MQVDLLVVGAGPAGLALATDAARLDLSVLVVDEQPAPGGQIYRRWEQQGDDALALLGPDYHRGGELVHAFRRQGLHYWPGTRVWAIEPGFEVALLRKGEASRVQAARVAVCAGAMERAWPFAGWTLPGVVNAGGGQILLKEQGLAAEGAVLAGCGPLLYLLAWQYLRHGRAPRAVIDLTPLRHYRRALGALPKALRAGHYLWQGLRYQWALKRAGVPLYLGAHGLAAEGDDWLQSVRFGHRGRQYHIETDTLLTHFGVIPHTALLAGAGCPLDWSPQRLCWEPCQQAGRTPVPGLYVAGDGAAILGARQAAWHGRLLARELAQELKLTPVLNSEEAAQLQAQAARDAAIRPFLEALYRPDERALAEESDTTLLCRCENVTLGRVRALAGEHRLDLNGLKAFSRCGMGPCQGRQCGPQAAMVLAAVQGRAVNELGVFTPRWPAAPLTLAQLASLPEQQD</sequence>
<feature type="domain" description="SoxA A3" evidence="3">
    <location>
        <begin position="384"/>
        <end position="451"/>
    </location>
</feature>
<evidence type="ECO:0000313" key="4">
    <source>
        <dbReference type="EMBL" id="WMC12350.1"/>
    </source>
</evidence>
<dbReference type="GO" id="GO:0016491">
    <property type="term" value="F:oxidoreductase activity"/>
    <property type="evidence" value="ECO:0007669"/>
    <property type="project" value="UniProtKB-KW"/>
</dbReference>
<dbReference type="InterPro" id="IPR041854">
    <property type="entry name" value="BFD-like_2Fe2S-bd_dom_sf"/>
</dbReference>
<dbReference type="SUPFAM" id="SSF51905">
    <property type="entry name" value="FAD/NAD(P)-binding domain"/>
    <property type="match status" value="1"/>
</dbReference>
<dbReference type="PRINTS" id="PR00368">
    <property type="entry name" value="FADPNR"/>
</dbReference>
<organism evidence="4 5">
    <name type="scientific">Oceanimonas pelagia</name>
    <dbReference type="NCBI Taxonomy" id="3028314"/>
    <lineage>
        <taxon>Bacteria</taxon>
        <taxon>Pseudomonadati</taxon>
        <taxon>Pseudomonadota</taxon>
        <taxon>Gammaproteobacteria</taxon>
        <taxon>Aeromonadales</taxon>
        <taxon>Aeromonadaceae</taxon>
        <taxon>Oceanimonas</taxon>
    </lineage>
</organism>
<reference evidence="4 5" key="1">
    <citation type="submission" date="2023-02" db="EMBL/GenBank/DDBJ databases">
        <title>Complete genome sequence of a novel bacterium Oceanimonas sp. NTOU-MSR1 isolated from marine coast sediment.</title>
        <authorList>
            <person name="Yang H.-T."/>
            <person name="Chen Y.-L."/>
            <person name="Ho Y.-N."/>
        </authorList>
    </citation>
    <scope>NUCLEOTIDE SEQUENCE [LARGE SCALE GENOMIC DNA]</scope>
    <source>
        <strain evidence="4 5">NTOU-MSR1</strain>
    </source>
</reference>
<dbReference type="Pfam" id="PF17806">
    <property type="entry name" value="SO_alpha_A3"/>
    <property type="match status" value="1"/>
</dbReference>
<dbReference type="PANTHER" id="PTHR42949:SF3">
    <property type="entry name" value="ANAEROBIC GLYCEROL-3-PHOSPHATE DEHYDROGENASE SUBUNIT B"/>
    <property type="match status" value="1"/>
</dbReference>
<dbReference type="Proteomes" id="UP001223802">
    <property type="component" value="Chromosome"/>
</dbReference>
<dbReference type="KEGG" id="ope:PU634_08295"/>
<dbReference type="Gene3D" id="3.50.50.60">
    <property type="entry name" value="FAD/NAD(P)-binding domain"/>
    <property type="match status" value="3"/>
</dbReference>
<dbReference type="InterPro" id="IPR036188">
    <property type="entry name" value="FAD/NAD-bd_sf"/>
</dbReference>
<dbReference type="InterPro" id="IPR051691">
    <property type="entry name" value="Metab_Enz_Cyan_OpOx_G3PDH"/>
</dbReference>
<dbReference type="InterPro" id="IPR017224">
    <property type="entry name" value="Opine_Oxase_asu/HCN_bsu"/>
</dbReference>
<keyword evidence="5" id="KW-1185">Reference proteome</keyword>
<dbReference type="PRINTS" id="PR00469">
    <property type="entry name" value="PNDRDTASEII"/>
</dbReference>
<dbReference type="CDD" id="cd19946">
    <property type="entry name" value="GlpA-like_Fer2_BFD-like"/>
    <property type="match status" value="1"/>
</dbReference>
<dbReference type="PIRSF" id="PIRSF037495">
    <property type="entry name" value="Opine_OX_OoxA/HcnB"/>
    <property type="match status" value="1"/>
</dbReference>
<dbReference type="Gene3D" id="1.10.10.1100">
    <property type="entry name" value="BFD-like [2Fe-2S]-binding domain"/>
    <property type="match status" value="1"/>
</dbReference>